<feature type="transmembrane region" description="Helical" evidence="1">
    <location>
        <begin position="86"/>
        <end position="105"/>
    </location>
</feature>
<dbReference type="Proteomes" id="UP000094389">
    <property type="component" value="Unassembled WGS sequence"/>
</dbReference>
<dbReference type="InterPro" id="IPR013952">
    <property type="entry name" value="DUF1776_fun"/>
</dbReference>
<dbReference type="EMBL" id="KV453933">
    <property type="protein sequence ID" value="ODV72881.1"/>
    <property type="molecule type" value="Genomic_DNA"/>
</dbReference>
<dbReference type="Pfam" id="PF08643">
    <property type="entry name" value="DUF1776"/>
    <property type="match status" value="1"/>
</dbReference>
<reference evidence="2" key="1">
    <citation type="submission" date="2014-12" db="EMBL/GenBank/DDBJ databases">
        <authorList>
            <person name="Jaenicke S."/>
        </authorList>
    </citation>
    <scope>NUCLEOTIDE SEQUENCE [LARGE SCALE GENOMIC DNA]</scope>
    <source>
        <strain evidence="2">CBS1600</strain>
    </source>
</reference>
<keyword evidence="1" id="KW-1133">Transmembrane helix</keyword>
<gene>
    <name evidence="2" type="ORF">BN1211_2374</name>
    <name evidence="3" type="ORF">CYBJADRAFT_168387</name>
</gene>
<dbReference type="STRING" id="983966.A0A0H5CBX3"/>
<accession>A0A1E4S064</accession>
<accession>A0A0H5CBX3</accession>
<dbReference type="AlphaFoldDB" id="A0A0H5CBX3"/>
<reference evidence="4" key="2">
    <citation type="journal article" date="2015" name="J. Biotechnol.">
        <title>The structure of the Cyberlindnera jadinii genome and its relation to Candida utilis analyzed by the occurrence of single nucleotide polymorphisms.</title>
        <authorList>
            <person name="Rupp O."/>
            <person name="Brinkrolf K."/>
            <person name="Buerth C."/>
            <person name="Kunigo M."/>
            <person name="Schneider J."/>
            <person name="Jaenicke S."/>
            <person name="Goesmann A."/>
            <person name="Puehler A."/>
            <person name="Jaeger K.-E."/>
            <person name="Ernst J.F."/>
        </authorList>
    </citation>
    <scope>NUCLEOTIDE SEQUENCE [LARGE SCALE GENOMIC DNA]</scope>
    <source>
        <strain evidence="4">ATCC 18201 / CBS 1600 / BCRC 20928 / JCM 3617 / NBRC 0987 / NRRL Y-1542</strain>
    </source>
</reference>
<keyword evidence="1" id="KW-0472">Membrane</keyword>
<name>A0A0H5CBX3_CYBJN</name>
<evidence type="ECO:0000256" key="1">
    <source>
        <dbReference type="SAM" id="Phobius"/>
    </source>
</evidence>
<evidence type="ECO:0000313" key="5">
    <source>
        <dbReference type="Proteomes" id="UP000094389"/>
    </source>
</evidence>
<evidence type="ECO:0000313" key="2">
    <source>
        <dbReference type="EMBL" id="CEP22104.1"/>
    </source>
</evidence>
<evidence type="ECO:0000313" key="3">
    <source>
        <dbReference type="EMBL" id="ODV72881.1"/>
    </source>
</evidence>
<dbReference type="EMBL" id="CDQK01000003">
    <property type="protein sequence ID" value="CEP22104.1"/>
    <property type="molecule type" value="Genomic_DNA"/>
</dbReference>
<dbReference type="Proteomes" id="UP000038830">
    <property type="component" value="Unassembled WGS sequence"/>
</dbReference>
<evidence type="ECO:0000313" key="4">
    <source>
        <dbReference type="Proteomes" id="UP000038830"/>
    </source>
</evidence>
<protein>
    <submittedName>
        <fullName evidence="3">DUF1776-domain-containing protein</fullName>
    </submittedName>
</protein>
<proteinExistence type="predicted"/>
<organism evidence="2 4">
    <name type="scientific">Cyberlindnera jadinii (strain ATCC 18201 / CBS 1600 / BCRC 20928 / JCM 3617 / NBRC 0987 / NRRL Y-1542)</name>
    <name type="common">Torula yeast</name>
    <name type="synonym">Candida utilis</name>
    <dbReference type="NCBI Taxonomy" id="983966"/>
    <lineage>
        <taxon>Eukaryota</taxon>
        <taxon>Fungi</taxon>
        <taxon>Dikarya</taxon>
        <taxon>Ascomycota</taxon>
        <taxon>Saccharomycotina</taxon>
        <taxon>Saccharomycetes</taxon>
        <taxon>Phaffomycetales</taxon>
        <taxon>Phaffomycetaceae</taxon>
        <taxon>Cyberlindnera</taxon>
    </lineage>
</organism>
<reference evidence="3 5" key="3">
    <citation type="journal article" date="2016" name="Proc. Natl. Acad. Sci. U.S.A.">
        <title>Comparative genomics of biotechnologically important yeasts.</title>
        <authorList>
            <person name="Riley R."/>
            <person name="Haridas S."/>
            <person name="Wolfe K.H."/>
            <person name="Lopes M.R."/>
            <person name="Hittinger C.T."/>
            <person name="Goeker M."/>
            <person name="Salamov A.A."/>
            <person name="Wisecaver J.H."/>
            <person name="Long T.M."/>
            <person name="Calvey C.H."/>
            <person name="Aerts A.L."/>
            <person name="Barry K.W."/>
            <person name="Choi C."/>
            <person name="Clum A."/>
            <person name="Coughlan A.Y."/>
            <person name="Deshpande S."/>
            <person name="Douglass A.P."/>
            <person name="Hanson S.J."/>
            <person name="Klenk H.-P."/>
            <person name="LaButti K.M."/>
            <person name="Lapidus A."/>
            <person name="Lindquist E.A."/>
            <person name="Lipzen A.M."/>
            <person name="Meier-Kolthoff J.P."/>
            <person name="Ohm R.A."/>
            <person name="Otillar R.P."/>
            <person name="Pangilinan J.L."/>
            <person name="Peng Y."/>
            <person name="Rokas A."/>
            <person name="Rosa C.A."/>
            <person name="Scheuner C."/>
            <person name="Sibirny A.A."/>
            <person name="Slot J.C."/>
            <person name="Stielow J.B."/>
            <person name="Sun H."/>
            <person name="Kurtzman C.P."/>
            <person name="Blackwell M."/>
            <person name="Grigoriev I.V."/>
            <person name="Jeffries T.W."/>
        </authorList>
    </citation>
    <scope>NUCLEOTIDE SEQUENCE [LARGE SCALE GENOMIC DNA]</scope>
    <source>
        <strain evidence="5">ATCC 18201 / CBS 1600 / BCRC 20928 / JCM 3617 / NBRC 0987 / NRRL Y-1542</strain>
        <strain evidence="3">NRRL Y-1542</strain>
    </source>
</reference>
<dbReference type="OrthoDB" id="5308060at2759"/>
<sequence>MDPVDKTFDTVFYWTSKVQNGLKSTTDSAVGAASSLKDYVVDTVSSTVDSVISKGVDPATADEARSRFPNWNIVGLRNLVDSHKSVVIAGGVLTLVIGVGQYHSIMGSRKAKRRRAERLPNGARKDVVLLVGSVSEPLTRYISHDLVNRGFIVYITSTQSSADNKFFANEEYEDVKSLIISSKFQDEGFNRDQIRKFDLLLSSDHVPFQGASPNKLSLVGVVFVPDFYYPTGKFQSISPSMWENSFVQKSLVPLNLLSNGLIALAEKYDSNVIFLTSNVASQLCLPYNAPECITTCVLQEVSLALSRDYPALNVTNLRLGAIAITHNSTCKKSLGIKGDHIRLLHHKLFDLLYSDDNAAVDYVGFGARLLQLCGSWLPKSILQLLYRIGSFH</sequence>
<keyword evidence="1" id="KW-0812">Transmembrane</keyword>
<dbReference type="OMA" id="SYYKRYD"/>
<keyword evidence="5" id="KW-1185">Reference proteome</keyword>